<dbReference type="SUPFAM" id="SSF46689">
    <property type="entry name" value="Homeodomain-like"/>
    <property type="match status" value="2"/>
</dbReference>
<dbReference type="PROSITE" id="PS00041">
    <property type="entry name" value="HTH_ARAC_FAMILY_1"/>
    <property type="match status" value="1"/>
</dbReference>
<comment type="caution">
    <text evidence="5">The sequence shown here is derived from an EMBL/GenBank/DDBJ whole genome shotgun (WGS) entry which is preliminary data.</text>
</comment>
<dbReference type="InterPro" id="IPR009057">
    <property type="entry name" value="Homeodomain-like_sf"/>
</dbReference>
<organism evidence="5 6">
    <name type="scientific">Fimbriiglobus ruber</name>
    <dbReference type="NCBI Taxonomy" id="1908690"/>
    <lineage>
        <taxon>Bacteria</taxon>
        <taxon>Pseudomonadati</taxon>
        <taxon>Planctomycetota</taxon>
        <taxon>Planctomycetia</taxon>
        <taxon>Gemmatales</taxon>
        <taxon>Gemmataceae</taxon>
        <taxon>Fimbriiglobus</taxon>
    </lineage>
</organism>
<protein>
    <submittedName>
        <fullName evidence="5">Transcriptional regulator, AraC family</fullName>
    </submittedName>
</protein>
<feature type="domain" description="HTH araC/xylS-type" evidence="4">
    <location>
        <begin position="19"/>
        <end position="116"/>
    </location>
</feature>
<dbReference type="Gene3D" id="1.10.10.60">
    <property type="entry name" value="Homeodomain-like"/>
    <property type="match status" value="1"/>
</dbReference>
<dbReference type="InterPro" id="IPR018062">
    <property type="entry name" value="HTH_AraC-typ_CS"/>
</dbReference>
<gene>
    <name evidence="5" type="ORF">FRUB_05494</name>
</gene>
<keyword evidence="2" id="KW-0238">DNA-binding</keyword>
<dbReference type="PANTHER" id="PTHR46796:SF2">
    <property type="entry name" value="TRANSCRIPTIONAL REGULATORY PROTEIN"/>
    <property type="match status" value="1"/>
</dbReference>
<dbReference type="PROSITE" id="PS01124">
    <property type="entry name" value="HTH_ARAC_FAMILY_2"/>
    <property type="match status" value="1"/>
</dbReference>
<dbReference type="PRINTS" id="PR00032">
    <property type="entry name" value="HTHARAC"/>
</dbReference>
<dbReference type="AlphaFoldDB" id="A0A225DW84"/>
<evidence type="ECO:0000313" key="5">
    <source>
        <dbReference type="EMBL" id="OWK40575.1"/>
    </source>
</evidence>
<dbReference type="Proteomes" id="UP000214646">
    <property type="component" value="Unassembled WGS sequence"/>
</dbReference>
<reference evidence="6" key="1">
    <citation type="submission" date="2017-06" db="EMBL/GenBank/DDBJ databases">
        <title>Genome analysis of Fimbriiglobus ruber SP5, the first member of the order Planctomycetales with confirmed chitinolytic capability.</title>
        <authorList>
            <person name="Ravin N.V."/>
            <person name="Rakitin A.L."/>
            <person name="Ivanova A.A."/>
            <person name="Beletsky A.V."/>
            <person name="Kulichevskaya I.S."/>
            <person name="Mardanov A.V."/>
            <person name="Dedysh S.N."/>
        </authorList>
    </citation>
    <scope>NUCLEOTIDE SEQUENCE [LARGE SCALE GENOMIC DNA]</scope>
    <source>
        <strain evidence="6">SP5</strain>
    </source>
</reference>
<name>A0A225DW84_9BACT</name>
<dbReference type="InterPro" id="IPR050204">
    <property type="entry name" value="AraC_XylS_family_regulators"/>
</dbReference>
<sequence>MAGVPMAESETIVLRGHLDRVRQFMESHLTRDVSLAELAAVAGVGECHLTRAFRRAFGQPPHAFHRQLRVSRARRLLKDERPIVDVAAETGFADQAHFTRHFKRLVGVTPGAYLRGVKNVQDA</sequence>
<dbReference type="SMART" id="SM00342">
    <property type="entry name" value="HTH_ARAC"/>
    <property type="match status" value="1"/>
</dbReference>
<proteinExistence type="predicted"/>
<evidence type="ECO:0000256" key="2">
    <source>
        <dbReference type="ARBA" id="ARBA00023125"/>
    </source>
</evidence>
<dbReference type="GO" id="GO:0003700">
    <property type="term" value="F:DNA-binding transcription factor activity"/>
    <property type="evidence" value="ECO:0007669"/>
    <property type="project" value="InterPro"/>
</dbReference>
<accession>A0A225DW84</accession>
<dbReference type="InterPro" id="IPR018060">
    <property type="entry name" value="HTH_AraC"/>
</dbReference>
<keyword evidence="1" id="KW-0805">Transcription regulation</keyword>
<dbReference type="EMBL" id="NIDE01000008">
    <property type="protein sequence ID" value="OWK40575.1"/>
    <property type="molecule type" value="Genomic_DNA"/>
</dbReference>
<evidence type="ECO:0000259" key="4">
    <source>
        <dbReference type="PROSITE" id="PS01124"/>
    </source>
</evidence>
<keyword evidence="3" id="KW-0804">Transcription</keyword>
<evidence type="ECO:0000256" key="3">
    <source>
        <dbReference type="ARBA" id="ARBA00023163"/>
    </source>
</evidence>
<evidence type="ECO:0000256" key="1">
    <source>
        <dbReference type="ARBA" id="ARBA00023015"/>
    </source>
</evidence>
<dbReference type="Pfam" id="PF12833">
    <property type="entry name" value="HTH_18"/>
    <property type="match status" value="1"/>
</dbReference>
<keyword evidence="6" id="KW-1185">Reference proteome</keyword>
<dbReference type="PANTHER" id="PTHR46796">
    <property type="entry name" value="HTH-TYPE TRANSCRIPTIONAL ACTIVATOR RHAS-RELATED"/>
    <property type="match status" value="1"/>
</dbReference>
<evidence type="ECO:0000313" key="6">
    <source>
        <dbReference type="Proteomes" id="UP000214646"/>
    </source>
</evidence>
<dbReference type="GO" id="GO:0043565">
    <property type="term" value="F:sequence-specific DNA binding"/>
    <property type="evidence" value="ECO:0007669"/>
    <property type="project" value="InterPro"/>
</dbReference>
<dbReference type="InterPro" id="IPR020449">
    <property type="entry name" value="Tscrpt_reg_AraC-type_HTH"/>
</dbReference>